<organism evidence="9 12">
    <name type="scientific">Bacteroides fragilis</name>
    <dbReference type="NCBI Taxonomy" id="817"/>
    <lineage>
        <taxon>Bacteria</taxon>
        <taxon>Pseudomonadati</taxon>
        <taxon>Bacteroidota</taxon>
        <taxon>Bacteroidia</taxon>
        <taxon>Bacteroidales</taxon>
        <taxon>Bacteroidaceae</taxon>
        <taxon>Bacteroides</taxon>
    </lineage>
</organism>
<dbReference type="Proteomes" id="UP001079672">
    <property type="component" value="Unassembled WGS sequence"/>
</dbReference>
<dbReference type="Proteomes" id="UP000028294">
    <property type="component" value="Chromosome"/>
</dbReference>
<evidence type="ECO:0000313" key="5">
    <source>
        <dbReference type="EMBL" id="QCQ44569.1"/>
    </source>
</evidence>
<proteinExistence type="predicted"/>
<name>A0A081TYW0_BACFG</name>
<dbReference type="EMBL" id="QRZH01000012">
    <property type="protein sequence ID" value="RGV51783.1"/>
    <property type="molecule type" value="Genomic_DNA"/>
</dbReference>
<dbReference type="GeneID" id="99670015"/>
<evidence type="ECO:0000313" key="3">
    <source>
        <dbReference type="EMBL" id="MCZ2687720.1"/>
    </source>
</evidence>
<dbReference type="AlphaFoldDB" id="A0A081TYW0"/>
<dbReference type="EMBL" id="CP036546">
    <property type="protein sequence ID" value="QCQ44569.1"/>
    <property type="molecule type" value="Genomic_DNA"/>
</dbReference>
<evidence type="ECO:0000313" key="10">
    <source>
        <dbReference type="Proteomes" id="UP000028294"/>
    </source>
</evidence>
<sequence length="136" mass="15642">MTKFESSVKVIPYSQERVYDKLADLSNLESIKDRLPQDKVKDMSFDTDTLSFNVDPVGQLTLKIIEREPCKCIKFETINSPLPFNMWIQIVSSADEECKLKITIGLDINPFMKAMVQKPLQEGLEKMADMLSMIQY</sequence>
<dbReference type="EMBL" id="JMZZ02000042">
    <property type="protein sequence ID" value="KFX75629.1"/>
    <property type="molecule type" value="Genomic_DNA"/>
</dbReference>
<protein>
    <submittedName>
        <fullName evidence="1">Polyketide cyclase</fullName>
    </submittedName>
    <submittedName>
        <fullName evidence="9">SRPBCC family protein</fullName>
    </submittedName>
</protein>
<reference evidence="12 13" key="3">
    <citation type="submission" date="2018-08" db="EMBL/GenBank/DDBJ databases">
        <title>A genome reference for cultivated species of the human gut microbiota.</title>
        <authorList>
            <person name="Zou Y."/>
            <person name="Xue W."/>
            <person name="Luo G."/>
        </authorList>
    </citation>
    <scope>NUCLEOTIDE SEQUENCE [LARGE SCALE GENOMIC DNA]</scope>
    <source>
        <strain evidence="7 14">AF14-26</strain>
        <strain evidence="9 12">AM18-6</strain>
        <strain evidence="8 13">OF01-1</strain>
    </source>
</reference>
<evidence type="ECO:0000313" key="8">
    <source>
        <dbReference type="EMBL" id="RGY69757.1"/>
    </source>
</evidence>
<reference evidence="6 15" key="5">
    <citation type="submission" date="2020-05" db="EMBL/GenBank/DDBJ databases">
        <title>FDA dAtabase for Regulatory Grade micrObial Sequences (FDA-ARGOS): Supporting development and validation of Infectious Disease Dx tests.</title>
        <authorList>
            <person name="Bojja K."/>
            <person name="Kessler A."/>
            <person name="Tallon L."/>
            <person name="Sadzewicz L."/>
            <person name="Zhao X."/>
            <person name="Vavikolanu K."/>
            <person name="Mehta A."/>
            <person name="Aluvathingal J."/>
            <person name="Nadendla S."/>
            <person name="Myers T."/>
            <person name="Yan Y."/>
            <person name="Sichtig H."/>
        </authorList>
    </citation>
    <scope>NUCLEOTIDE SEQUENCE [LARGE SCALE GENOMIC DNA]</scope>
    <source>
        <strain evidence="6 15">FDAARGOS_763</strain>
    </source>
</reference>
<dbReference type="Proteomes" id="UP000266644">
    <property type="component" value="Unassembled WGS sequence"/>
</dbReference>
<dbReference type="Proteomes" id="UP000284614">
    <property type="component" value="Unassembled WGS sequence"/>
</dbReference>
<evidence type="ECO:0000313" key="7">
    <source>
        <dbReference type="EMBL" id="RGV51783.1"/>
    </source>
</evidence>
<dbReference type="EMBL" id="QRJE01000020">
    <property type="protein sequence ID" value="RHH10047.1"/>
    <property type="molecule type" value="Genomic_DNA"/>
</dbReference>
<dbReference type="EMBL" id="CP036553">
    <property type="protein sequence ID" value="QCQ35639.1"/>
    <property type="molecule type" value="Genomic_DNA"/>
</dbReference>
<dbReference type="EMBL" id="JAPTZU010000004">
    <property type="protein sequence ID" value="MCZ2687720.1"/>
    <property type="molecule type" value="Genomic_DNA"/>
</dbReference>
<dbReference type="PATRIC" id="fig|817.51.peg.2015"/>
<dbReference type="Proteomes" id="UP000036847">
    <property type="component" value="Chromosome"/>
</dbReference>
<evidence type="ECO:0000313" key="12">
    <source>
        <dbReference type="Proteomes" id="UP000266644"/>
    </source>
</evidence>
<evidence type="ECO:0000313" key="4">
    <source>
        <dbReference type="EMBL" id="QCQ35639.1"/>
    </source>
</evidence>
<reference evidence="10 11" key="4">
    <citation type="submission" date="2019-03" db="EMBL/GenBank/DDBJ databases">
        <title>Complete genome assembly of MDR B. fragilis.</title>
        <authorList>
            <person name="Sydenham T.V."/>
            <person name="Hasman H."/>
            <person name="Justesen U.S."/>
        </authorList>
    </citation>
    <scope>NUCLEOTIDE SEQUENCE [LARGE SCALE GENOMIC DNA]</scope>
    <source>
        <strain evidence="4 10">DCMOUH0067B</strain>
        <strain evidence="5 11">DCMSKEJBY0001B</strain>
    </source>
</reference>
<evidence type="ECO:0000313" key="14">
    <source>
        <dbReference type="Proteomes" id="UP000286270"/>
    </source>
</evidence>
<evidence type="ECO:0000313" key="13">
    <source>
        <dbReference type="Proteomes" id="UP000284614"/>
    </source>
</evidence>
<dbReference type="SUPFAM" id="SSF55961">
    <property type="entry name" value="Bet v1-like"/>
    <property type="match status" value="1"/>
</dbReference>
<evidence type="ECO:0000313" key="9">
    <source>
        <dbReference type="EMBL" id="RHH10047.1"/>
    </source>
</evidence>
<reference evidence="2" key="6">
    <citation type="submission" date="2022-12" db="EMBL/GenBank/DDBJ databases">
        <title>Development of a Multilocus Sequence Typing Scheme for Bacteroides fragilis Based on Whole Genome Sequencing Data and Clinical Application.</title>
        <authorList>
            <person name="Nielsen F.D."/>
            <person name="Justesen U.S."/>
        </authorList>
    </citation>
    <scope>NUCLEOTIDE SEQUENCE</scope>
    <source>
        <strain evidence="3">BF_AM_ODE_DK_2015_4</strain>
        <strain evidence="2">BF_BC_ODE_DK_2015_2</strain>
    </source>
</reference>
<evidence type="ECO:0000313" key="15">
    <source>
        <dbReference type="Proteomes" id="UP000501467"/>
    </source>
</evidence>
<dbReference type="Proteomes" id="UP000501467">
    <property type="component" value="Chromosome"/>
</dbReference>
<evidence type="ECO:0000313" key="2">
    <source>
        <dbReference type="EMBL" id="MCZ2653044.1"/>
    </source>
</evidence>
<dbReference type="EMBL" id="QSDG01000005">
    <property type="protein sequence ID" value="RGY69757.1"/>
    <property type="molecule type" value="Genomic_DNA"/>
</dbReference>
<dbReference type="RefSeq" id="WP_005778931.1">
    <property type="nucleotide sequence ID" value="NZ_CABJEQ010000022.1"/>
</dbReference>
<dbReference type="EMBL" id="CP054003">
    <property type="protein sequence ID" value="QKH85364.1"/>
    <property type="molecule type" value="Genomic_DNA"/>
</dbReference>
<accession>A0A081TYW0</accession>
<dbReference type="Proteomes" id="UP000286270">
    <property type="component" value="Unassembled WGS sequence"/>
</dbReference>
<evidence type="ECO:0000313" key="11">
    <source>
        <dbReference type="Proteomes" id="UP000036847"/>
    </source>
</evidence>
<gene>
    <name evidence="9" type="ORF">DW228_13260</name>
    <name evidence="7" type="ORF">DWW08_14210</name>
    <name evidence="8" type="ORF">DXA27_07605</name>
    <name evidence="5" type="ORF">EC80_006775</name>
    <name evidence="1" type="ORF">EE52_0204420</name>
    <name evidence="6" type="ORF">FOC69_13710</name>
    <name evidence="4" type="ORF">IA74_005755</name>
    <name evidence="2" type="ORF">O1422_02550</name>
    <name evidence="3" type="ORF">O1433_09435</name>
</gene>
<dbReference type="EMBL" id="JAPUAC010000001">
    <property type="protein sequence ID" value="MCZ2653044.1"/>
    <property type="molecule type" value="Genomic_DNA"/>
</dbReference>
<evidence type="ECO:0000313" key="6">
    <source>
        <dbReference type="EMBL" id="QKH85364.1"/>
    </source>
</evidence>
<dbReference type="OrthoDB" id="1011799at2"/>
<reference evidence="1" key="1">
    <citation type="book" date="2014" name="THE 24TH EUROPEAN CONGRESS OF CLINICAL MICROBIOLOGY AND INFECTIOUS DISEASES" publisher="ECCMID 2014" city="Barcelona, Spain">
        <title>Identification of resistance genes in three multidrug-resistant Bacteroides fragilis isolates by whole genome sequencing.</title>
        <editorList>
            <person name="Unknown"/>
            <person name="A."/>
        </editorList>
        <authorList>
            <person name="Sydenham T.V."/>
            <person name="Hasman H."/>
            <person name="Wang M."/>
            <person name="Soki J."/>
            <person name="Nagy E."/>
            <person name="Justesen U.S."/>
        </authorList>
    </citation>
    <scope>NUCLEOTIDE SEQUENCE</scope>
    <source>
        <strain evidence="1">DCMOUH0018B</strain>
        <strain evidence="5">DCMSKEJBY0001B</strain>
    </source>
</reference>
<reference evidence="1" key="2">
    <citation type="submission" date="2014-07" db="EMBL/GenBank/DDBJ databases">
        <title>Genetics and epidemiology of antimicrobial resistance in B. fragilis group.</title>
        <authorList>
            <person name="Sydenham T.V."/>
            <person name="Hasman H."/>
            <person name="Kemp M."/>
            <person name="Justesen U.S."/>
        </authorList>
    </citation>
    <scope>NUCLEOTIDE SEQUENCE [LARGE SCALE GENOMIC DNA]</scope>
    <source>
        <strain evidence="1">DCMOUH0018B</strain>
    </source>
</reference>
<evidence type="ECO:0000313" key="1">
    <source>
        <dbReference type="EMBL" id="KFX75629.1"/>
    </source>
</evidence>
<dbReference type="Proteomes" id="UP001075704">
    <property type="component" value="Unassembled WGS sequence"/>
</dbReference>